<feature type="transmembrane region" description="Helical" evidence="4">
    <location>
        <begin position="47"/>
        <end position="71"/>
    </location>
</feature>
<accession>A0A8B7ZES0</accession>
<dbReference type="PROSITE" id="PS00061">
    <property type="entry name" value="ADH_SHORT"/>
    <property type="match status" value="1"/>
</dbReference>
<feature type="region of interest" description="Disordered" evidence="3">
    <location>
        <begin position="1"/>
        <end position="21"/>
    </location>
</feature>
<dbReference type="InterPro" id="IPR020904">
    <property type="entry name" value="Sc_DH/Rdtase_CS"/>
</dbReference>
<comment type="similarity">
    <text evidence="2">Belongs to the short-chain dehydrogenases/reductases (SDR) family.</text>
</comment>
<dbReference type="PRINTS" id="PR00081">
    <property type="entry name" value="GDHRDH"/>
</dbReference>
<dbReference type="OrthoDB" id="191139at2759"/>
<evidence type="ECO:0000256" key="4">
    <source>
        <dbReference type="SAM" id="Phobius"/>
    </source>
</evidence>
<dbReference type="GeneID" id="110985182"/>
<reference evidence="6" key="1">
    <citation type="submission" date="2025-08" db="UniProtKB">
        <authorList>
            <consortium name="RefSeq"/>
        </authorList>
    </citation>
    <scope>IDENTIFICATION</scope>
</reference>
<dbReference type="RefSeq" id="XP_022101716.1">
    <property type="nucleotide sequence ID" value="XM_022246024.1"/>
</dbReference>
<dbReference type="InterPro" id="IPR036291">
    <property type="entry name" value="NAD(P)-bd_dom_sf"/>
</dbReference>
<protein>
    <submittedName>
        <fullName evidence="6">Retinol dehydrogenase 11-like</fullName>
    </submittedName>
</protein>
<evidence type="ECO:0000313" key="5">
    <source>
        <dbReference type="Proteomes" id="UP000694845"/>
    </source>
</evidence>
<gene>
    <name evidence="6" type="primary">LOC110985182</name>
</gene>
<dbReference type="KEGG" id="aplc:110985182"/>
<dbReference type="PANTHER" id="PTHR43157:SF31">
    <property type="entry name" value="PHOSPHATIDYLINOSITOL-GLYCAN BIOSYNTHESIS CLASS F PROTEIN"/>
    <property type="match status" value="1"/>
</dbReference>
<dbReference type="InterPro" id="IPR002347">
    <property type="entry name" value="SDR_fam"/>
</dbReference>
<keyword evidence="4" id="KW-0812">Transmembrane</keyword>
<keyword evidence="1" id="KW-0560">Oxidoreductase</keyword>
<dbReference type="PRINTS" id="PR00080">
    <property type="entry name" value="SDRFAMILY"/>
</dbReference>
<keyword evidence="4" id="KW-0472">Membrane</keyword>
<dbReference type="Gene3D" id="3.40.50.720">
    <property type="entry name" value="NAD(P)-binding Rossmann-like Domain"/>
    <property type="match status" value="1"/>
</dbReference>
<evidence type="ECO:0000256" key="3">
    <source>
        <dbReference type="SAM" id="MobiDB-lite"/>
    </source>
</evidence>
<dbReference type="OMA" id="HCAIDES"/>
<organism evidence="5 6">
    <name type="scientific">Acanthaster planci</name>
    <name type="common">Crown-of-thorns starfish</name>
    <dbReference type="NCBI Taxonomy" id="133434"/>
    <lineage>
        <taxon>Eukaryota</taxon>
        <taxon>Metazoa</taxon>
        <taxon>Echinodermata</taxon>
        <taxon>Eleutherozoa</taxon>
        <taxon>Asterozoa</taxon>
        <taxon>Asteroidea</taxon>
        <taxon>Valvatacea</taxon>
        <taxon>Valvatida</taxon>
        <taxon>Acanthasteridae</taxon>
        <taxon>Acanthaster</taxon>
    </lineage>
</organism>
<evidence type="ECO:0000256" key="2">
    <source>
        <dbReference type="RuleBase" id="RU000363"/>
    </source>
</evidence>
<dbReference type="AlphaFoldDB" id="A0A8B7ZES0"/>
<dbReference type="SUPFAM" id="SSF51735">
    <property type="entry name" value="NAD(P)-binding Rossmann-fold domains"/>
    <property type="match status" value="1"/>
</dbReference>
<dbReference type="GO" id="GO:0016491">
    <property type="term" value="F:oxidoreductase activity"/>
    <property type="evidence" value="ECO:0007669"/>
    <property type="project" value="UniProtKB-KW"/>
</dbReference>
<keyword evidence="4" id="KW-1133">Transmembrane helix</keyword>
<keyword evidence="5" id="KW-1185">Reference proteome</keyword>
<name>A0A8B7ZES0_ACAPL</name>
<evidence type="ECO:0000256" key="1">
    <source>
        <dbReference type="ARBA" id="ARBA00023002"/>
    </source>
</evidence>
<feature type="compositionally biased region" description="Basic and acidic residues" evidence="3">
    <location>
        <begin position="1"/>
        <end position="11"/>
    </location>
</feature>
<evidence type="ECO:0000313" key="6">
    <source>
        <dbReference type="RefSeq" id="XP_022101716.1"/>
    </source>
</evidence>
<dbReference type="Proteomes" id="UP000694845">
    <property type="component" value="Unplaced"/>
</dbReference>
<proteinExistence type="inferred from homology"/>
<dbReference type="Pfam" id="PF00106">
    <property type="entry name" value="adh_short"/>
    <property type="match status" value="2"/>
</dbReference>
<dbReference type="CDD" id="cd05327">
    <property type="entry name" value="retinol-DH_like_SDR_c_like"/>
    <property type="match status" value="1"/>
</dbReference>
<sequence>MQCPEVREENRGTVYQSSGESSTCQAADDTVEFLTGSGGSIMALEGWAVALIVIGSILTIVALMSFVYYWCVLRYRVADTSVSMAGKTIVITGASSGIGKATALALARRGARLILACRNEQKTAQVISEIKQAVPDGAEILYRHLDLVSLKSVRSFAERIIREESKLDILINNAGIGQKGRTEDGFDLMFGVNHFGPFLLTNLLLDLLRKSAPSRVVNLSSLAHRFSPAFDFTEFDKDDDSSAGGAVRYLRLASYPISKMAVNLFTRELGRRLADDSQVTVCSVHPGIVYTGAIDGALRRGSCRKLLIPLFRFLMRTPEAGAQCVIHCAIDESVRQHSGDYFVDCRPGNEGAMASDEALAKQLWEVSCQATGL</sequence>
<dbReference type="PANTHER" id="PTHR43157">
    <property type="entry name" value="PHOSPHATIDYLINOSITOL-GLYCAN BIOSYNTHESIS CLASS F PROTEIN-RELATED"/>
    <property type="match status" value="1"/>
</dbReference>